<reference evidence="2 3" key="1">
    <citation type="journal article" date="2019" name="Int. J. Syst. Evol. Microbiol.">
        <title>The Global Catalogue of Microorganisms (GCM) 10K type strain sequencing project: providing services to taxonomists for standard genome sequencing and annotation.</title>
        <authorList>
            <consortium name="The Broad Institute Genomics Platform"/>
            <consortium name="The Broad Institute Genome Sequencing Center for Infectious Disease"/>
            <person name="Wu L."/>
            <person name="Ma J."/>
        </authorList>
    </citation>
    <scope>NUCLEOTIDE SEQUENCE [LARGE SCALE GENOMIC DNA]</scope>
    <source>
        <strain evidence="2 3">JCM 16112</strain>
    </source>
</reference>
<name>A0ABN1MVP6_9BACT</name>
<keyword evidence="1" id="KW-1133">Transmembrane helix</keyword>
<protein>
    <submittedName>
        <fullName evidence="2">Uncharacterized protein</fullName>
    </submittedName>
</protein>
<proteinExistence type="predicted"/>
<gene>
    <name evidence="2" type="ORF">GCM10009119_01420</name>
</gene>
<feature type="transmembrane region" description="Helical" evidence="1">
    <location>
        <begin position="12"/>
        <end position="32"/>
    </location>
</feature>
<evidence type="ECO:0000313" key="3">
    <source>
        <dbReference type="Proteomes" id="UP001500469"/>
    </source>
</evidence>
<keyword evidence="1" id="KW-0472">Membrane</keyword>
<sequence length="54" mass="6085">MPASTKRKPEKTTVFYLIIAAALLYNLFLLFASDEKTNANLTIENEFTTSTLTK</sequence>
<dbReference type="EMBL" id="BAAAFI010000001">
    <property type="protein sequence ID" value="GAA0877174.1"/>
    <property type="molecule type" value="Genomic_DNA"/>
</dbReference>
<evidence type="ECO:0000256" key="1">
    <source>
        <dbReference type="SAM" id="Phobius"/>
    </source>
</evidence>
<accession>A0ABN1MVP6</accession>
<keyword evidence="1" id="KW-0812">Transmembrane</keyword>
<dbReference type="RefSeq" id="WP_343847870.1">
    <property type="nucleotide sequence ID" value="NZ_BAAAFI010000001.1"/>
</dbReference>
<comment type="caution">
    <text evidence="2">The sequence shown here is derived from an EMBL/GenBank/DDBJ whole genome shotgun (WGS) entry which is preliminary data.</text>
</comment>
<keyword evidence="3" id="KW-1185">Reference proteome</keyword>
<organism evidence="2 3">
    <name type="scientific">Algoriphagus jejuensis</name>
    <dbReference type="NCBI Taxonomy" id="419934"/>
    <lineage>
        <taxon>Bacteria</taxon>
        <taxon>Pseudomonadati</taxon>
        <taxon>Bacteroidota</taxon>
        <taxon>Cytophagia</taxon>
        <taxon>Cytophagales</taxon>
        <taxon>Cyclobacteriaceae</taxon>
        <taxon>Algoriphagus</taxon>
    </lineage>
</organism>
<dbReference type="Proteomes" id="UP001500469">
    <property type="component" value="Unassembled WGS sequence"/>
</dbReference>
<evidence type="ECO:0000313" key="2">
    <source>
        <dbReference type="EMBL" id="GAA0877174.1"/>
    </source>
</evidence>